<evidence type="ECO:0000256" key="1">
    <source>
        <dbReference type="ARBA" id="ARBA00004651"/>
    </source>
</evidence>
<evidence type="ECO:0000256" key="7">
    <source>
        <dbReference type="ARBA" id="ARBA00023136"/>
    </source>
</evidence>
<feature type="transmembrane region" description="Helical" evidence="8">
    <location>
        <begin position="341"/>
        <end position="362"/>
    </location>
</feature>
<gene>
    <name evidence="10" type="ORF">DXT89_13050</name>
</gene>
<feature type="transmembrane region" description="Helical" evidence="8">
    <location>
        <begin position="212"/>
        <end position="232"/>
    </location>
</feature>
<dbReference type="EMBL" id="QUSG01000006">
    <property type="protein sequence ID" value="KAA3527086.1"/>
    <property type="molecule type" value="Genomic_DNA"/>
</dbReference>
<dbReference type="CDD" id="cd17320">
    <property type="entry name" value="MFS_MdfA_MDR_like"/>
    <property type="match status" value="1"/>
</dbReference>
<keyword evidence="7 8" id="KW-0472">Membrane</keyword>
<dbReference type="InterPro" id="IPR020846">
    <property type="entry name" value="MFS_dom"/>
</dbReference>
<accession>A0A368NW62</accession>
<feature type="domain" description="Major facilitator superfamily (MFS) profile" evidence="9">
    <location>
        <begin position="1"/>
        <end position="393"/>
    </location>
</feature>
<keyword evidence="8" id="KW-0997">Cell inner membrane</keyword>
<evidence type="ECO:0000256" key="3">
    <source>
        <dbReference type="ARBA" id="ARBA00022448"/>
    </source>
</evidence>
<comment type="subcellular location">
    <subcellularLocation>
        <location evidence="8">Cell inner membrane</location>
        <topology evidence="8">Multi-pass membrane protein</topology>
    </subcellularLocation>
    <subcellularLocation>
        <location evidence="1">Cell membrane</location>
        <topology evidence="1">Multi-pass membrane protein</topology>
    </subcellularLocation>
</comment>
<dbReference type="PANTHER" id="PTHR23502">
    <property type="entry name" value="MAJOR FACILITATOR SUPERFAMILY"/>
    <property type="match status" value="1"/>
</dbReference>
<proteinExistence type="inferred from homology"/>
<feature type="transmembrane region" description="Helical" evidence="8">
    <location>
        <begin position="277"/>
        <end position="298"/>
    </location>
</feature>
<evidence type="ECO:0000256" key="2">
    <source>
        <dbReference type="ARBA" id="ARBA00006236"/>
    </source>
</evidence>
<evidence type="ECO:0000256" key="6">
    <source>
        <dbReference type="ARBA" id="ARBA00022989"/>
    </source>
</evidence>
<evidence type="ECO:0000256" key="8">
    <source>
        <dbReference type="RuleBase" id="RU365088"/>
    </source>
</evidence>
<feature type="transmembrane region" description="Helical" evidence="8">
    <location>
        <begin position="74"/>
        <end position="93"/>
    </location>
</feature>
<organism evidence="10 11">
    <name type="scientific">Agrobacterium vitis</name>
    <name type="common">Rhizobium vitis</name>
    <dbReference type="NCBI Taxonomy" id="373"/>
    <lineage>
        <taxon>Bacteria</taxon>
        <taxon>Pseudomonadati</taxon>
        <taxon>Pseudomonadota</taxon>
        <taxon>Alphaproteobacteria</taxon>
        <taxon>Hyphomicrobiales</taxon>
        <taxon>Rhizobiaceae</taxon>
        <taxon>Rhizobium/Agrobacterium group</taxon>
        <taxon>Agrobacterium</taxon>
    </lineage>
</organism>
<dbReference type="InterPro" id="IPR011701">
    <property type="entry name" value="MFS"/>
</dbReference>
<feature type="transmembrane region" description="Helical" evidence="8">
    <location>
        <begin position="7"/>
        <end position="29"/>
    </location>
</feature>
<dbReference type="SUPFAM" id="SSF103473">
    <property type="entry name" value="MFS general substrate transporter"/>
    <property type="match status" value="1"/>
</dbReference>
<keyword evidence="4" id="KW-1003">Cell membrane</keyword>
<feature type="transmembrane region" description="Helical" evidence="8">
    <location>
        <begin position="368"/>
        <end position="389"/>
    </location>
</feature>
<dbReference type="PANTHER" id="PTHR23502:SF132">
    <property type="entry name" value="POLYAMINE TRANSPORTER 2-RELATED"/>
    <property type="match status" value="1"/>
</dbReference>
<evidence type="ECO:0000256" key="4">
    <source>
        <dbReference type="ARBA" id="ARBA00022475"/>
    </source>
</evidence>
<evidence type="ECO:0000259" key="9">
    <source>
        <dbReference type="PROSITE" id="PS50850"/>
    </source>
</evidence>
<feature type="transmembrane region" description="Helical" evidence="8">
    <location>
        <begin position="304"/>
        <end position="329"/>
    </location>
</feature>
<keyword evidence="3 8" id="KW-0813">Transport</keyword>
<feature type="transmembrane region" description="Helical" evidence="8">
    <location>
        <begin position="41"/>
        <end position="62"/>
    </location>
</feature>
<comment type="similarity">
    <text evidence="2 8">Belongs to the major facilitator superfamily. Bcr/CmlA family.</text>
</comment>
<evidence type="ECO:0000313" key="11">
    <source>
        <dbReference type="Proteomes" id="UP000436911"/>
    </source>
</evidence>
<sequence>MDRKTLVLAISIGMICAIGPLATDMYLGAMPLMATSLSTTAATIQLSVMTFFSGFTIGQMFYGPISDRTGRKPIIYVALAIFCLSSFGCLTASTGEQLLVWRFIQGVGGSIGMVIGTAIIRDTHTGPAATKLMSMVMLVIGVAPILAPFAGSLILKIANWQMIFVLLGCYAALCLLVVAIWLPETRLPADRASSKPSRALITYGGLLISRNFIPYAGTMALVQGGFFAYIAGSSFMLMTVYGLSAISYSIIFSTNAIGLGIGTQICNRFATRFGVKAAVRGSVLLYTVIALILVATQLTGTDSLTVTCILMFILVMSIGGIMPGCNVLAMEAHGTIAGTAAALAGGLSFGAGALSSFVLGLLENGTALPLVSVMAGCGILAVLVTQVFFEDRQETTVPEKA</sequence>
<name>A0A368NW62_AGRVI</name>
<feature type="transmembrane region" description="Helical" evidence="8">
    <location>
        <begin position="160"/>
        <end position="182"/>
    </location>
</feature>
<feature type="transmembrane region" description="Helical" evidence="8">
    <location>
        <begin position="238"/>
        <end position="265"/>
    </location>
</feature>
<dbReference type="Proteomes" id="UP000436911">
    <property type="component" value="Unassembled WGS sequence"/>
</dbReference>
<dbReference type="InterPro" id="IPR004812">
    <property type="entry name" value="Efflux_drug-R_Bcr/CmlA"/>
</dbReference>
<evidence type="ECO:0000256" key="5">
    <source>
        <dbReference type="ARBA" id="ARBA00022692"/>
    </source>
</evidence>
<dbReference type="NCBIfam" id="TIGR00710">
    <property type="entry name" value="efflux_Bcr_CflA"/>
    <property type="match status" value="1"/>
</dbReference>
<keyword evidence="6 8" id="KW-1133">Transmembrane helix</keyword>
<dbReference type="PROSITE" id="PS50850">
    <property type="entry name" value="MFS"/>
    <property type="match status" value="1"/>
</dbReference>
<comment type="caution">
    <text evidence="10">The sequence shown here is derived from an EMBL/GenBank/DDBJ whole genome shotgun (WGS) entry which is preliminary data.</text>
</comment>
<dbReference type="Gene3D" id="1.20.1720.10">
    <property type="entry name" value="Multidrug resistance protein D"/>
    <property type="match status" value="1"/>
</dbReference>
<protein>
    <recommendedName>
        <fullName evidence="8">Bcr/CflA family efflux transporter</fullName>
    </recommendedName>
</protein>
<dbReference type="InterPro" id="IPR036259">
    <property type="entry name" value="MFS_trans_sf"/>
</dbReference>
<keyword evidence="5 8" id="KW-0812">Transmembrane</keyword>
<reference evidence="10 11" key="1">
    <citation type="submission" date="2018-08" db="EMBL/GenBank/DDBJ databases">
        <title>Genome sequencing of Agrobacterium vitis strain ICMP 10754.</title>
        <authorList>
            <person name="Visnovsky S.B."/>
            <person name="Pitman A.R."/>
        </authorList>
    </citation>
    <scope>NUCLEOTIDE SEQUENCE [LARGE SCALE GENOMIC DNA]</scope>
    <source>
        <strain evidence="10 11">ICMP 10754</strain>
    </source>
</reference>
<dbReference type="AlphaFoldDB" id="A0A368NW62"/>
<dbReference type="GO" id="GO:1990961">
    <property type="term" value="P:xenobiotic detoxification by transmembrane export across the plasma membrane"/>
    <property type="evidence" value="ECO:0007669"/>
    <property type="project" value="InterPro"/>
</dbReference>
<dbReference type="GO" id="GO:0042910">
    <property type="term" value="F:xenobiotic transmembrane transporter activity"/>
    <property type="evidence" value="ECO:0007669"/>
    <property type="project" value="InterPro"/>
</dbReference>
<feature type="transmembrane region" description="Helical" evidence="8">
    <location>
        <begin position="99"/>
        <end position="120"/>
    </location>
</feature>
<dbReference type="GO" id="GO:0005886">
    <property type="term" value="C:plasma membrane"/>
    <property type="evidence" value="ECO:0007669"/>
    <property type="project" value="UniProtKB-SubCell"/>
</dbReference>
<dbReference type="Pfam" id="PF07690">
    <property type="entry name" value="MFS_1"/>
    <property type="match status" value="1"/>
</dbReference>
<dbReference type="OrthoDB" id="9800416at2"/>
<evidence type="ECO:0000313" key="10">
    <source>
        <dbReference type="EMBL" id="KAA3527086.1"/>
    </source>
</evidence>
<feature type="transmembrane region" description="Helical" evidence="8">
    <location>
        <begin position="132"/>
        <end position="154"/>
    </location>
</feature>